<evidence type="ECO:0000256" key="4">
    <source>
        <dbReference type="ARBA" id="ARBA00022272"/>
    </source>
</evidence>
<evidence type="ECO:0000256" key="5">
    <source>
        <dbReference type="ARBA" id="ARBA00022605"/>
    </source>
</evidence>
<proteinExistence type="inferred from homology"/>
<evidence type="ECO:0000313" key="12">
    <source>
        <dbReference type="Proteomes" id="UP000282106"/>
    </source>
</evidence>
<dbReference type="InterPro" id="IPR011060">
    <property type="entry name" value="RibuloseP-bd_barrel"/>
</dbReference>
<evidence type="ECO:0000256" key="9">
    <source>
        <dbReference type="HAMAP-Rule" id="MF_00135"/>
    </source>
</evidence>
<dbReference type="HAMAP" id="MF_00135">
    <property type="entry name" value="PRAI"/>
    <property type="match status" value="1"/>
</dbReference>
<evidence type="ECO:0000259" key="10">
    <source>
        <dbReference type="Pfam" id="PF00697"/>
    </source>
</evidence>
<evidence type="ECO:0000313" key="11">
    <source>
        <dbReference type="EMBL" id="ROH85638.1"/>
    </source>
</evidence>
<accession>A0A3N0UZH7</accession>
<dbReference type="UniPathway" id="UPA00035">
    <property type="reaction ID" value="UER00042"/>
</dbReference>
<keyword evidence="7 9" id="KW-0057">Aromatic amino acid biosynthesis</keyword>
<dbReference type="InterPro" id="IPR044643">
    <property type="entry name" value="TrpF_fam"/>
</dbReference>
<dbReference type="InterPro" id="IPR001240">
    <property type="entry name" value="PRAI_dom"/>
</dbReference>
<comment type="catalytic activity">
    <reaction evidence="1 9">
        <text>N-(5-phospho-beta-D-ribosyl)anthranilate = 1-(2-carboxyphenylamino)-1-deoxy-D-ribulose 5-phosphate</text>
        <dbReference type="Rhea" id="RHEA:21540"/>
        <dbReference type="ChEBI" id="CHEBI:18277"/>
        <dbReference type="ChEBI" id="CHEBI:58613"/>
        <dbReference type="EC" id="5.3.1.24"/>
    </reaction>
</comment>
<dbReference type="RefSeq" id="WP_123213061.1">
    <property type="nucleotide sequence ID" value="NZ_RJVO01000011.1"/>
</dbReference>
<keyword evidence="6 9" id="KW-0822">Tryptophan biosynthesis</keyword>
<dbReference type="NCBIfam" id="NF002298">
    <property type="entry name" value="PRK01222.1-4"/>
    <property type="match status" value="1"/>
</dbReference>
<evidence type="ECO:0000256" key="3">
    <source>
        <dbReference type="ARBA" id="ARBA00012572"/>
    </source>
</evidence>
<dbReference type="CDD" id="cd00405">
    <property type="entry name" value="PRAI"/>
    <property type="match status" value="1"/>
</dbReference>
<name>A0A3N0UZH7_9GAMM</name>
<dbReference type="SUPFAM" id="SSF51366">
    <property type="entry name" value="Ribulose-phoshate binding barrel"/>
    <property type="match status" value="1"/>
</dbReference>
<keyword evidence="5 9" id="KW-0028">Amino-acid biosynthesis</keyword>
<dbReference type="InterPro" id="IPR013785">
    <property type="entry name" value="Aldolase_TIM"/>
</dbReference>
<dbReference type="PANTHER" id="PTHR42894">
    <property type="entry name" value="N-(5'-PHOSPHORIBOSYL)ANTHRANILATE ISOMERASE"/>
    <property type="match status" value="1"/>
</dbReference>
<evidence type="ECO:0000256" key="7">
    <source>
        <dbReference type="ARBA" id="ARBA00023141"/>
    </source>
</evidence>
<dbReference type="Pfam" id="PF00697">
    <property type="entry name" value="PRAI"/>
    <property type="match status" value="1"/>
</dbReference>
<dbReference type="EC" id="5.3.1.24" evidence="3 9"/>
<dbReference type="Gene3D" id="3.20.20.70">
    <property type="entry name" value="Aldolase class I"/>
    <property type="match status" value="1"/>
</dbReference>
<dbReference type="Proteomes" id="UP000282106">
    <property type="component" value="Unassembled WGS sequence"/>
</dbReference>
<keyword evidence="12" id="KW-1185">Reference proteome</keyword>
<dbReference type="PANTHER" id="PTHR42894:SF1">
    <property type="entry name" value="N-(5'-PHOSPHORIBOSYL)ANTHRANILATE ISOMERASE"/>
    <property type="match status" value="1"/>
</dbReference>
<protein>
    <recommendedName>
        <fullName evidence="4 9">N-(5'-phosphoribosyl)anthranilate isomerase</fullName>
        <shortName evidence="9">PRAI</shortName>
        <ecNumber evidence="3 9">5.3.1.24</ecNumber>
    </recommendedName>
</protein>
<dbReference type="AlphaFoldDB" id="A0A3N0UZH7"/>
<reference evidence="11 12" key="1">
    <citation type="submission" date="2018-10" db="EMBL/GenBank/DDBJ databases">
        <authorList>
            <person name="Chen W.-M."/>
        </authorList>
    </citation>
    <scope>NUCLEOTIDE SEQUENCE [LARGE SCALE GENOMIC DNA]</scope>
    <source>
        <strain evidence="11 12">THS-13</strain>
    </source>
</reference>
<comment type="similarity">
    <text evidence="9">Belongs to the TrpF family.</text>
</comment>
<evidence type="ECO:0000256" key="8">
    <source>
        <dbReference type="ARBA" id="ARBA00023235"/>
    </source>
</evidence>
<dbReference type="GO" id="GO:0004640">
    <property type="term" value="F:phosphoribosylanthranilate isomerase activity"/>
    <property type="evidence" value="ECO:0007669"/>
    <property type="project" value="UniProtKB-UniRule"/>
</dbReference>
<gene>
    <name evidence="9" type="primary">trpF</name>
    <name evidence="11" type="ORF">ED208_16640</name>
</gene>
<evidence type="ECO:0000256" key="2">
    <source>
        <dbReference type="ARBA" id="ARBA00004664"/>
    </source>
</evidence>
<comment type="caution">
    <text evidence="11">The sequence shown here is derived from an EMBL/GenBank/DDBJ whole genome shotgun (WGS) entry which is preliminary data.</text>
</comment>
<evidence type="ECO:0000256" key="6">
    <source>
        <dbReference type="ARBA" id="ARBA00022822"/>
    </source>
</evidence>
<evidence type="ECO:0000256" key="1">
    <source>
        <dbReference type="ARBA" id="ARBA00001164"/>
    </source>
</evidence>
<feature type="domain" description="N-(5'phosphoribosyl) anthranilate isomerase (PRAI)" evidence="10">
    <location>
        <begin position="9"/>
        <end position="205"/>
    </location>
</feature>
<comment type="pathway">
    <text evidence="2 9">Amino-acid biosynthesis; L-tryptophan biosynthesis; L-tryptophan from chorismate: step 3/5.</text>
</comment>
<sequence>MNPGRTRIKFCGITRLEDALIAAELGVDVIGFVLVPGSPRQITLAQARAIRLALPPGPRTAGLVQNADAALIEAVRTELAPDLLQFHGNESPALVRGCGQPYIRAVPMGDPQCWSDWEQDYPDAWALLADSHSREGGGGSGTAFRWSDLPAPDQRRRPLMLAGGLRPETVAEAIRSVHPWGVDVSSGIEAAKGRKDALKMRAFVAAVRAADAQMDS</sequence>
<organism evidence="11 12">
    <name type="scientific">Stagnimonas aquatica</name>
    <dbReference type="NCBI Taxonomy" id="2689987"/>
    <lineage>
        <taxon>Bacteria</taxon>
        <taxon>Pseudomonadati</taxon>
        <taxon>Pseudomonadota</taxon>
        <taxon>Gammaproteobacteria</taxon>
        <taxon>Nevskiales</taxon>
        <taxon>Nevskiaceae</taxon>
        <taxon>Stagnimonas</taxon>
    </lineage>
</organism>
<dbReference type="GO" id="GO:0000162">
    <property type="term" value="P:L-tryptophan biosynthetic process"/>
    <property type="evidence" value="ECO:0007669"/>
    <property type="project" value="UniProtKB-UniRule"/>
</dbReference>
<keyword evidence="8 9" id="KW-0413">Isomerase</keyword>
<dbReference type="InParanoid" id="A0A3N0UZH7"/>
<dbReference type="EMBL" id="RJVO01000011">
    <property type="protein sequence ID" value="ROH85638.1"/>
    <property type="molecule type" value="Genomic_DNA"/>
</dbReference>